<keyword evidence="2" id="KW-0645">Protease</keyword>
<dbReference type="GO" id="GO:0004175">
    <property type="term" value="F:endopeptidase activity"/>
    <property type="evidence" value="ECO:0007669"/>
    <property type="project" value="TreeGrafter"/>
</dbReference>
<protein>
    <recommendedName>
        <fullName evidence="9">PDZ domain-containing protein</fullName>
    </recommendedName>
</protein>
<dbReference type="Pfam" id="PF03572">
    <property type="entry name" value="Peptidase_S41"/>
    <property type="match status" value="1"/>
</dbReference>
<dbReference type="EMBL" id="CAACVS010000001">
    <property type="protein sequence ID" value="VEU33367.1"/>
    <property type="molecule type" value="Genomic_DNA"/>
</dbReference>
<reference evidence="7 8" key="1">
    <citation type="submission" date="2019-01" db="EMBL/GenBank/DDBJ databases">
        <authorList>
            <person name="Ferrante I. M."/>
        </authorList>
    </citation>
    <scope>NUCLEOTIDE SEQUENCE [LARGE SCALE GENOMIC DNA]</scope>
    <source>
        <strain evidence="7 8">B856</strain>
    </source>
</reference>
<keyword evidence="8" id="KW-1185">Reference proteome</keyword>
<dbReference type="PANTHER" id="PTHR32060:SF30">
    <property type="entry name" value="CARBOXY-TERMINAL PROCESSING PROTEASE CTPA"/>
    <property type="match status" value="1"/>
</dbReference>
<gene>
    <name evidence="7" type="ORF">PSNMU_V1.4_AUG-EV-PASAV3_0001690</name>
</gene>
<dbReference type="Gene3D" id="3.90.226.10">
    <property type="entry name" value="2-enoyl-CoA Hydratase, Chain A, domain 1"/>
    <property type="match status" value="1"/>
</dbReference>
<dbReference type="SMART" id="SM00228">
    <property type="entry name" value="PDZ"/>
    <property type="match status" value="1"/>
</dbReference>
<name>A0A448YU93_9STRA</name>
<dbReference type="Gene3D" id="3.30.750.44">
    <property type="match status" value="1"/>
</dbReference>
<evidence type="ECO:0000313" key="8">
    <source>
        <dbReference type="Proteomes" id="UP000291116"/>
    </source>
</evidence>
<dbReference type="InterPro" id="IPR036034">
    <property type="entry name" value="PDZ_sf"/>
</dbReference>
<keyword evidence="3" id="KW-0378">Hydrolase</keyword>
<dbReference type="SMART" id="SM00245">
    <property type="entry name" value="TSPc"/>
    <property type="match status" value="1"/>
</dbReference>
<comment type="similarity">
    <text evidence="1">Belongs to the peptidase S41A family.</text>
</comment>
<dbReference type="SUPFAM" id="SSF50156">
    <property type="entry name" value="PDZ domain-like"/>
    <property type="match status" value="1"/>
</dbReference>
<evidence type="ECO:0000256" key="1">
    <source>
        <dbReference type="ARBA" id="ARBA00009179"/>
    </source>
</evidence>
<dbReference type="GO" id="GO:0008236">
    <property type="term" value="F:serine-type peptidase activity"/>
    <property type="evidence" value="ECO:0007669"/>
    <property type="project" value="UniProtKB-KW"/>
</dbReference>
<keyword evidence="4" id="KW-0720">Serine protease</keyword>
<evidence type="ECO:0000259" key="5">
    <source>
        <dbReference type="SMART" id="SM00228"/>
    </source>
</evidence>
<dbReference type="PANTHER" id="PTHR32060">
    <property type="entry name" value="TAIL-SPECIFIC PROTEASE"/>
    <property type="match status" value="1"/>
</dbReference>
<dbReference type="InterPro" id="IPR029045">
    <property type="entry name" value="ClpP/crotonase-like_dom_sf"/>
</dbReference>
<dbReference type="InterPro" id="IPR004447">
    <property type="entry name" value="Peptidase_S41A"/>
</dbReference>
<dbReference type="NCBIfam" id="TIGR00225">
    <property type="entry name" value="prc"/>
    <property type="match status" value="1"/>
</dbReference>
<dbReference type="GO" id="GO:0006508">
    <property type="term" value="P:proteolysis"/>
    <property type="evidence" value="ECO:0007669"/>
    <property type="project" value="UniProtKB-KW"/>
</dbReference>
<dbReference type="CDD" id="cd07560">
    <property type="entry name" value="Peptidase_S41_CPP"/>
    <property type="match status" value="1"/>
</dbReference>
<organism evidence="7 8">
    <name type="scientific">Pseudo-nitzschia multistriata</name>
    <dbReference type="NCBI Taxonomy" id="183589"/>
    <lineage>
        <taxon>Eukaryota</taxon>
        <taxon>Sar</taxon>
        <taxon>Stramenopiles</taxon>
        <taxon>Ochrophyta</taxon>
        <taxon>Bacillariophyta</taxon>
        <taxon>Bacillariophyceae</taxon>
        <taxon>Bacillariophycidae</taxon>
        <taxon>Bacillariales</taxon>
        <taxon>Bacillariaceae</taxon>
        <taxon>Pseudo-nitzschia</taxon>
    </lineage>
</organism>
<evidence type="ECO:0000256" key="4">
    <source>
        <dbReference type="ARBA" id="ARBA00022825"/>
    </source>
</evidence>
<feature type="domain" description="Tail specific protease" evidence="6">
    <location>
        <begin position="276"/>
        <end position="468"/>
    </location>
</feature>
<dbReference type="SUPFAM" id="SSF52096">
    <property type="entry name" value="ClpP/crotonase"/>
    <property type="match status" value="1"/>
</dbReference>
<accession>A0A448YU93</accession>
<dbReference type="Pfam" id="PF13180">
    <property type="entry name" value="PDZ_2"/>
    <property type="match status" value="1"/>
</dbReference>
<dbReference type="AlphaFoldDB" id="A0A448YU93"/>
<dbReference type="InterPro" id="IPR005151">
    <property type="entry name" value="Tail-specific_protease"/>
</dbReference>
<evidence type="ECO:0008006" key="9">
    <source>
        <dbReference type="Google" id="ProtNLM"/>
    </source>
</evidence>
<sequence>MKMKSSSARSGLTPCRRYSIVAALALVSLTLPVQYGHAFVPPLQSGVSRESNLSLCRDATNGISEDKLKKIVGENEATIGNDHPTRNSNFVAAMASLSLATTLFLGPLTPEPAHASSYAAFTPEQKLVTEAWRTVDSTYVDRTFNGQDWFKMRQDLVKKKYRSMDEAQDAVAKMMSTLGDKYTKYLTPAKYQSLVDTATGTLAGVGVEIATNKDEIPIVSDVEPNSPAQKAGLLPKDVFVEGGGAKFDKSSTPDDVALRLRGPVGSKVGITVLRDGATKDFIIERAPITVTSVRSYIAQSNKNVGVIRIKSFSGTTSSTVKEAVQELKKKGAKQILIDLRSNPGGLLPGGVETAQLFLESNKQIVYVVSNKGVILAESTFEDGFDTETKLTILVDHNTASAAEVFTAAMKENGRATVIGEQTFGKGIIQTIRELSDGNGGLSVTVARYETPNHNNINKSGIAVDKAVDVECPKDNALACLPSGYF</sequence>
<evidence type="ECO:0000256" key="3">
    <source>
        <dbReference type="ARBA" id="ARBA00022801"/>
    </source>
</evidence>
<dbReference type="InterPro" id="IPR001478">
    <property type="entry name" value="PDZ"/>
</dbReference>
<feature type="domain" description="PDZ" evidence="5">
    <location>
        <begin position="203"/>
        <end position="276"/>
    </location>
</feature>
<dbReference type="Gene3D" id="2.30.42.10">
    <property type="match status" value="1"/>
</dbReference>
<evidence type="ECO:0000259" key="6">
    <source>
        <dbReference type="SMART" id="SM00245"/>
    </source>
</evidence>
<dbReference type="CDD" id="cd06782">
    <property type="entry name" value="cpPDZ_CPP-like"/>
    <property type="match status" value="1"/>
</dbReference>
<dbReference type="OrthoDB" id="43580at2759"/>
<evidence type="ECO:0000313" key="7">
    <source>
        <dbReference type="EMBL" id="VEU33367.1"/>
    </source>
</evidence>
<proteinExistence type="inferred from homology"/>
<dbReference type="GO" id="GO:0007165">
    <property type="term" value="P:signal transduction"/>
    <property type="evidence" value="ECO:0007669"/>
    <property type="project" value="TreeGrafter"/>
</dbReference>
<evidence type="ECO:0000256" key="2">
    <source>
        <dbReference type="ARBA" id="ARBA00022670"/>
    </source>
</evidence>
<dbReference type="Proteomes" id="UP000291116">
    <property type="component" value="Unassembled WGS sequence"/>
</dbReference>